<name>A0A8D8S6S7_9HEMI</name>
<proteinExistence type="predicted"/>
<dbReference type="AlphaFoldDB" id="A0A8D8S6S7"/>
<evidence type="ECO:0000313" key="1">
    <source>
        <dbReference type="EMBL" id="CAG6662865.1"/>
    </source>
</evidence>
<dbReference type="InterPro" id="IPR052055">
    <property type="entry name" value="Hepadnavirus_pol/RT"/>
</dbReference>
<dbReference type="PANTHER" id="PTHR33050:SF7">
    <property type="entry name" value="RIBONUCLEASE H"/>
    <property type="match status" value="1"/>
</dbReference>
<organism evidence="1">
    <name type="scientific">Cacopsylla melanoneura</name>
    <dbReference type="NCBI Taxonomy" id="428564"/>
    <lineage>
        <taxon>Eukaryota</taxon>
        <taxon>Metazoa</taxon>
        <taxon>Ecdysozoa</taxon>
        <taxon>Arthropoda</taxon>
        <taxon>Hexapoda</taxon>
        <taxon>Insecta</taxon>
        <taxon>Pterygota</taxon>
        <taxon>Neoptera</taxon>
        <taxon>Paraneoptera</taxon>
        <taxon>Hemiptera</taxon>
        <taxon>Sternorrhyncha</taxon>
        <taxon>Psylloidea</taxon>
        <taxon>Psyllidae</taxon>
        <taxon>Psyllinae</taxon>
        <taxon>Cacopsylla</taxon>
    </lineage>
</organism>
<sequence length="160" mass="17836">MECSMCLTVLTDSTTVASQIRKEGGIRSKILLLETDKLLRLVYSLQSVLKPIRLPGVYNTLADRLSRNLALPEWHLTEEATSAIFKRWGTPEVDLFASHRSAVVPSYVTLDPSDPLALFTDAFSRPWVFNLAWIFPPSPHGPETPGTSIGPVQYNQVQLI</sequence>
<protein>
    <submittedName>
        <fullName evidence="1">Uncharacterized protein</fullName>
    </submittedName>
</protein>
<dbReference type="EMBL" id="HBUF01203839">
    <property type="protein sequence ID" value="CAG6662865.1"/>
    <property type="molecule type" value="Transcribed_RNA"/>
</dbReference>
<dbReference type="PANTHER" id="PTHR33050">
    <property type="entry name" value="REVERSE TRANSCRIPTASE DOMAIN-CONTAINING PROTEIN"/>
    <property type="match status" value="1"/>
</dbReference>
<accession>A0A8D8S6S7</accession>
<reference evidence="1" key="1">
    <citation type="submission" date="2021-05" db="EMBL/GenBank/DDBJ databases">
        <authorList>
            <person name="Alioto T."/>
            <person name="Alioto T."/>
            <person name="Gomez Garrido J."/>
        </authorList>
    </citation>
    <scope>NUCLEOTIDE SEQUENCE</scope>
</reference>